<accession>A0ABQ6FA18</accession>
<keyword evidence="2" id="KW-1185">Reference proteome</keyword>
<proteinExistence type="predicted"/>
<name>A0ABQ6FA18_9RHOO</name>
<gene>
    <name evidence="1" type="ORF">GCM10007933_09440</name>
</gene>
<dbReference type="RefSeq" id="WP_284186932.1">
    <property type="nucleotide sequence ID" value="NZ_BSPX01000009.1"/>
</dbReference>
<dbReference type="Proteomes" id="UP001157167">
    <property type="component" value="Unassembled WGS sequence"/>
</dbReference>
<protein>
    <submittedName>
        <fullName evidence="1">Uncharacterized protein</fullName>
    </submittedName>
</protein>
<evidence type="ECO:0000313" key="1">
    <source>
        <dbReference type="EMBL" id="GLT21492.1"/>
    </source>
</evidence>
<dbReference type="EMBL" id="BSPX01000009">
    <property type="protein sequence ID" value="GLT21492.1"/>
    <property type="molecule type" value="Genomic_DNA"/>
</dbReference>
<reference evidence="2" key="1">
    <citation type="journal article" date="2019" name="Int. J. Syst. Evol. Microbiol.">
        <title>The Global Catalogue of Microorganisms (GCM) 10K type strain sequencing project: providing services to taxonomists for standard genome sequencing and annotation.</title>
        <authorList>
            <consortium name="The Broad Institute Genomics Platform"/>
            <consortium name="The Broad Institute Genome Sequencing Center for Infectious Disease"/>
            <person name="Wu L."/>
            <person name="Ma J."/>
        </authorList>
    </citation>
    <scope>NUCLEOTIDE SEQUENCE [LARGE SCALE GENOMIC DNA]</scope>
    <source>
        <strain evidence="2">NBRC 102407</strain>
    </source>
</reference>
<evidence type="ECO:0000313" key="2">
    <source>
        <dbReference type="Proteomes" id="UP001157167"/>
    </source>
</evidence>
<comment type="caution">
    <text evidence="1">The sequence shown here is derived from an EMBL/GenBank/DDBJ whole genome shotgun (WGS) entry which is preliminary data.</text>
</comment>
<sequence>MAQRNFRFPNGKTVIQYHQIGRFQAYPSGVGVFNLRDRMVDFLHTSSETVAILVVEMLDKVWASNGRIPPNWSMLELEAQPDTATTPL</sequence>
<organism evidence="1 2">
    <name type="scientific">Zoogloea oryzae</name>
    <dbReference type="NCBI Taxonomy" id="310767"/>
    <lineage>
        <taxon>Bacteria</taxon>
        <taxon>Pseudomonadati</taxon>
        <taxon>Pseudomonadota</taxon>
        <taxon>Betaproteobacteria</taxon>
        <taxon>Rhodocyclales</taxon>
        <taxon>Zoogloeaceae</taxon>
        <taxon>Zoogloea</taxon>
    </lineage>
</organism>